<sequence length="18" mass="2064">MHTFIALALSTPHLRVKE</sequence>
<dbReference type="EMBL" id="GGEC01091902">
    <property type="protein sequence ID" value="MBX72386.1"/>
    <property type="molecule type" value="Transcribed_RNA"/>
</dbReference>
<accession>A0A2P2QZE8</accession>
<organism evidence="1">
    <name type="scientific">Rhizophora mucronata</name>
    <name type="common">Asiatic mangrove</name>
    <dbReference type="NCBI Taxonomy" id="61149"/>
    <lineage>
        <taxon>Eukaryota</taxon>
        <taxon>Viridiplantae</taxon>
        <taxon>Streptophyta</taxon>
        <taxon>Embryophyta</taxon>
        <taxon>Tracheophyta</taxon>
        <taxon>Spermatophyta</taxon>
        <taxon>Magnoliopsida</taxon>
        <taxon>eudicotyledons</taxon>
        <taxon>Gunneridae</taxon>
        <taxon>Pentapetalae</taxon>
        <taxon>rosids</taxon>
        <taxon>fabids</taxon>
        <taxon>Malpighiales</taxon>
        <taxon>Rhizophoraceae</taxon>
        <taxon>Rhizophora</taxon>
    </lineage>
</organism>
<protein>
    <submittedName>
        <fullName evidence="1">Uncharacterized protein</fullName>
    </submittedName>
</protein>
<dbReference type="AlphaFoldDB" id="A0A2P2QZE8"/>
<evidence type="ECO:0000313" key="1">
    <source>
        <dbReference type="EMBL" id="MBX72386.1"/>
    </source>
</evidence>
<reference evidence="1" key="1">
    <citation type="submission" date="2018-02" db="EMBL/GenBank/DDBJ databases">
        <title>Rhizophora mucronata_Transcriptome.</title>
        <authorList>
            <person name="Meera S.P."/>
            <person name="Sreeshan A."/>
            <person name="Augustine A."/>
        </authorList>
    </citation>
    <scope>NUCLEOTIDE SEQUENCE</scope>
    <source>
        <tissue evidence="1">Leaf</tissue>
    </source>
</reference>
<name>A0A2P2QZE8_RHIMU</name>
<proteinExistence type="predicted"/>